<proteinExistence type="predicted"/>
<accession>A0AA88AK24</accession>
<keyword evidence="2" id="KW-1185">Reference proteome</keyword>
<evidence type="ECO:0000313" key="2">
    <source>
        <dbReference type="Proteomes" id="UP001187192"/>
    </source>
</evidence>
<name>A0AA88AK24_FICCA</name>
<dbReference type="AlphaFoldDB" id="A0AA88AK24"/>
<dbReference type="EMBL" id="BTGU01000026">
    <property type="protein sequence ID" value="GMN47563.1"/>
    <property type="molecule type" value="Genomic_DNA"/>
</dbReference>
<evidence type="ECO:0000313" key="1">
    <source>
        <dbReference type="EMBL" id="GMN47563.1"/>
    </source>
</evidence>
<gene>
    <name evidence="1" type="ORF">TIFTF001_016743</name>
</gene>
<organism evidence="1 2">
    <name type="scientific">Ficus carica</name>
    <name type="common">Common fig</name>
    <dbReference type="NCBI Taxonomy" id="3494"/>
    <lineage>
        <taxon>Eukaryota</taxon>
        <taxon>Viridiplantae</taxon>
        <taxon>Streptophyta</taxon>
        <taxon>Embryophyta</taxon>
        <taxon>Tracheophyta</taxon>
        <taxon>Spermatophyta</taxon>
        <taxon>Magnoliopsida</taxon>
        <taxon>eudicotyledons</taxon>
        <taxon>Gunneridae</taxon>
        <taxon>Pentapetalae</taxon>
        <taxon>rosids</taxon>
        <taxon>fabids</taxon>
        <taxon>Rosales</taxon>
        <taxon>Moraceae</taxon>
        <taxon>Ficeae</taxon>
        <taxon>Ficus</taxon>
    </lineage>
</organism>
<comment type="caution">
    <text evidence="1">The sequence shown here is derived from an EMBL/GenBank/DDBJ whole genome shotgun (WGS) entry which is preliminary data.</text>
</comment>
<reference evidence="1" key="1">
    <citation type="submission" date="2023-07" db="EMBL/GenBank/DDBJ databases">
        <title>draft genome sequence of fig (Ficus carica).</title>
        <authorList>
            <person name="Takahashi T."/>
            <person name="Nishimura K."/>
        </authorList>
    </citation>
    <scope>NUCLEOTIDE SEQUENCE</scope>
</reference>
<dbReference type="Proteomes" id="UP001187192">
    <property type="component" value="Unassembled WGS sequence"/>
</dbReference>
<sequence length="106" mass="11726">MYETHEVIPANQPFGHATSAIQTRCFSRSDTPLQLFRLAASVVQTRCFSRSDAPLQPLPQIAPMTVAVVHCRTPSVHRCTIDRRSPPCHRSFVVVRLAPSSFAPGL</sequence>
<protein>
    <submittedName>
        <fullName evidence="1">Uncharacterized protein</fullName>
    </submittedName>
</protein>